<keyword evidence="2" id="KW-1185">Reference proteome</keyword>
<dbReference type="AlphaFoldDB" id="A0AAD5YQ12"/>
<accession>A0AAD5YQ12</accession>
<dbReference type="EMBL" id="JANIEX010000536">
    <property type="protein sequence ID" value="KAJ3565834.1"/>
    <property type="molecule type" value="Genomic_DNA"/>
</dbReference>
<dbReference type="Proteomes" id="UP001213000">
    <property type="component" value="Unassembled WGS sequence"/>
</dbReference>
<comment type="caution">
    <text evidence="1">The sequence shown here is derived from an EMBL/GenBank/DDBJ whole genome shotgun (WGS) entry which is preliminary data.</text>
</comment>
<name>A0AAD5YQ12_9AGAR</name>
<evidence type="ECO:0000313" key="2">
    <source>
        <dbReference type="Proteomes" id="UP001213000"/>
    </source>
</evidence>
<sequence>MTRSLNTKKKALSIARREKQEKFRDNEIKIRQLLTKAAGPRPLEPLCLIHGLPAKELCVSSDDPYLTNAGKWGLFCSRCGRYYFSKRAVNVYSLIQSSEEFKLLLATRLLLGGRRMRDFVEQVLAQEEGSPSPNSTSVAAAPAETRLGTSRVQLSANAHQPRNFRCSTSSSLSSPLRVIVIWTSTTDHDTCLSSS</sequence>
<reference evidence="1" key="1">
    <citation type="submission" date="2022-07" db="EMBL/GenBank/DDBJ databases">
        <title>Genome Sequence of Leucocoprinus birnbaumii.</title>
        <authorList>
            <person name="Buettner E."/>
        </authorList>
    </citation>
    <scope>NUCLEOTIDE SEQUENCE</scope>
    <source>
        <strain evidence="1">VT141</strain>
    </source>
</reference>
<gene>
    <name evidence="1" type="ORF">NP233_g7390</name>
</gene>
<evidence type="ECO:0000313" key="1">
    <source>
        <dbReference type="EMBL" id="KAJ3565834.1"/>
    </source>
</evidence>
<proteinExistence type="predicted"/>
<protein>
    <submittedName>
        <fullName evidence="1">Uncharacterized protein</fullName>
    </submittedName>
</protein>
<organism evidence="1 2">
    <name type="scientific">Leucocoprinus birnbaumii</name>
    <dbReference type="NCBI Taxonomy" id="56174"/>
    <lineage>
        <taxon>Eukaryota</taxon>
        <taxon>Fungi</taxon>
        <taxon>Dikarya</taxon>
        <taxon>Basidiomycota</taxon>
        <taxon>Agaricomycotina</taxon>
        <taxon>Agaricomycetes</taxon>
        <taxon>Agaricomycetidae</taxon>
        <taxon>Agaricales</taxon>
        <taxon>Agaricineae</taxon>
        <taxon>Agaricaceae</taxon>
        <taxon>Leucocoprinus</taxon>
    </lineage>
</organism>